<protein>
    <recommendedName>
        <fullName evidence="3">Fibronectin type-III domain-containing protein</fullName>
    </recommendedName>
</protein>
<dbReference type="SUPFAM" id="SSF49265">
    <property type="entry name" value="Fibronectin type III"/>
    <property type="match status" value="1"/>
</dbReference>
<reference evidence="1 2" key="1">
    <citation type="submission" date="2019-12" db="EMBL/GenBank/DDBJ databases">
        <title>Chitinophaga sp. strain ysch24 (GDMCC 1.1355), whole genome shotgun sequence.</title>
        <authorList>
            <person name="Zhang X."/>
        </authorList>
    </citation>
    <scope>NUCLEOTIDE SEQUENCE [LARGE SCALE GENOMIC DNA]</scope>
    <source>
        <strain evidence="2">ysch24</strain>
    </source>
</reference>
<dbReference type="Gene3D" id="2.60.40.10">
    <property type="entry name" value="Immunoglobulins"/>
    <property type="match status" value="1"/>
</dbReference>
<evidence type="ECO:0000313" key="1">
    <source>
        <dbReference type="EMBL" id="MVT09840.1"/>
    </source>
</evidence>
<proteinExistence type="predicted"/>
<dbReference type="EMBL" id="WRXN01000006">
    <property type="protein sequence ID" value="MVT09840.1"/>
    <property type="molecule type" value="Genomic_DNA"/>
</dbReference>
<accession>A0A7K1U669</accession>
<dbReference type="InterPro" id="IPR036116">
    <property type="entry name" value="FN3_sf"/>
</dbReference>
<name>A0A7K1U669_9BACT</name>
<organism evidence="1 2">
    <name type="scientific">Chitinophaga tropicalis</name>
    <dbReference type="NCBI Taxonomy" id="2683588"/>
    <lineage>
        <taxon>Bacteria</taxon>
        <taxon>Pseudomonadati</taxon>
        <taxon>Bacteroidota</taxon>
        <taxon>Chitinophagia</taxon>
        <taxon>Chitinophagales</taxon>
        <taxon>Chitinophagaceae</taxon>
        <taxon>Chitinophaga</taxon>
    </lineage>
</organism>
<dbReference type="AlphaFoldDB" id="A0A7K1U669"/>
<dbReference type="RefSeq" id="WP_157307276.1">
    <property type="nucleotide sequence ID" value="NZ_WRXN01000006.1"/>
</dbReference>
<gene>
    <name evidence="1" type="ORF">GO493_16330</name>
</gene>
<dbReference type="PROSITE" id="PS51257">
    <property type="entry name" value="PROKAR_LIPOPROTEIN"/>
    <property type="match status" value="1"/>
</dbReference>
<comment type="caution">
    <text evidence="1">The sequence shown here is derived from an EMBL/GenBank/DDBJ whole genome shotgun (WGS) entry which is preliminary data.</text>
</comment>
<dbReference type="Proteomes" id="UP000461730">
    <property type="component" value="Unassembled WGS sequence"/>
</dbReference>
<sequence>MKKSLTIFLMILALACKKDEEPVPAPTKATLTFPAENAACTSGTVVTDSTASITFTWNASENTDKYELSYRNLITRVLTSQIVTTNQAAVTLSRNTPYSWYVRSIGDHSTDTAQSDTWKFYMSGPGTISYSPFPAAITLPVFNQSLPFSTGKVKLAWTGSDVDNDITGYDVYFGTTTTPPLLQANVTTMFINGVTITPATTFYWKVITHDAEGNTSDSGLYSFIVI</sequence>
<dbReference type="InterPro" id="IPR013783">
    <property type="entry name" value="Ig-like_fold"/>
</dbReference>
<keyword evidence="2" id="KW-1185">Reference proteome</keyword>
<evidence type="ECO:0008006" key="3">
    <source>
        <dbReference type="Google" id="ProtNLM"/>
    </source>
</evidence>
<evidence type="ECO:0000313" key="2">
    <source>
        <dbReference type="Proteomes" id="UP000461730"/>
    </source>
</evidence>